<keyword evidence="1 2" id="KW-0129">CBS domain</keyword>
<dbReference type="PANTHER" id="PTHR43080:SF2">
    <property type="entry name" value="CBS DOMAIN-CONTAINING PROTEIN"/>
    <property type="match status" value="1"/>
</dbReference>
<evidence type="ECO:0000256" key="2">
    <source>
        <dbReference type="PROSITE-ProRule" id="PRU00703"/>
    </source>
</evidence>
<dbReference type="SUPFAM" id="SSF54631">
    <property type="entry name" value="CBS-domain pair"/>
    <property type="match status" value="1"/>
</dbReference>
<dbReference type="EMBL" id="BAAARA010000010">
    <property type="protein sequence ID" value="GAA2351412.1"/>
    <property type="molecule type" value="Genomic_DNA"/>
</dbReference>
<dbReference type="CDD" id="cd04622">
    <property type="entry name" value="CBS_pair_HRP1_like"/>
    <property type="match status" value="1"/>
</dbReference>
<dbReference type="PANTHER" id="PTHR43080">
    <property type="entry name" value="CBS DOMAIN-CONTAINING PROTEIN CBSX3, MITOCHONDRIAL"/>
    <property type="match status" value="1"/>
</dbReference>
<evidence type="ECO:0000259" key="3">
    <source>
        <dbReference type="PROSITE" id="PS51371"/>
    </source>
</evidence>
<dbReference type="Proteomes" id="UP001501218">
    <property type="component" value="Unassembled WGS sequence"/>
</dbReference>
<organism evidence="4 5">
    <name type="scientific">Saccharopolyspora halophila</name>
    <dbReference type="NCBI Taxonomy" id="405551"/>
    <lineage>
        <taxon>Bacteria</taxon>
        <taxon>Bacillati</taxon>
        <taxon>Actinomycetota</taxon>
        <taxon>Actinomycetes</taxon>
        <taxon>Pseudonocardiales</taxon>
        <taxon>Pseudonocardiaceae</taxon>
        <taxon>Saccharopolyspora</taxon>
    </lineage>
</organism>
<dbReference type="PROSITE" id="PS51371">
    <property type="entry name" value="CBS"/>
    <property type="match status" value="2"/>
</dbReference>
<dbReference type="Gene3D" id="3.10.580.10">
    <property type="entry name" value="CBS-domain"/>
    <property type="match status" value="1"/>
</dbReference>
<feature type="domain" description="CBS" evidence="3">
    <location>
        <begin position="8"/>
        <end position="67"/>
    </location>
</feature>
<keyword evidence="5" id="KW-1185">Reference proteome</keyword>
<protein>
    <submittedName>
        <fullName evidence="4">Hypoxic response protein Hrp1</fullName>
    </submittedName>
</protein>
<accession>A0ABP5TIB0</accession>
<proteinExistence type="predicted"/>
<name>A0ABP5TIB0_9PSEU</name>
<gene>
    <name evidence="4" type="primary">hrp1</name>
    <name evidence="4" type="ORF">GCM10009854_31480</name>
</gene>
<dbReference type="RefSeq" id="WP_344132513.1">
    <property type="nucleotide sequence ID" value="NZ_BAAARA010000010.1"/>
</dbReference>
<evidence type="ECO:0000313" key="4">
    <source>
        <dbReference type="EMBL" id="GAA2351412.1"/>
    </source>
</evidence>
<dbReference type="SMART" id="SM00116">
    <property type="entry name" value="CBS"/>
    <property type="match status" value="2"/>
</dbReference>
<reference evidence="5" key="1">
    <citation type="journal article" date="2019" name="Int. J. Syst. Evol. Microbiol.">
        <title>The Global Catalogue of Microorganisms (GCM) 10K type strain sequencing project: providing services to taxonomists for standard genome sequencing and annotation.</title>
        <authorList>
            <consortium name="The Broad Institute Genomics Platform"/>
            <consortium name="The Broad Institute Genome Sequencing Center for Infectious Disease"/>
            <person name="Wu L."/>
            <person name="Ma J."/>
        </authorList>
    </citation>
    <scope>NUCLEOTIDE SEQUENCE [LARGE SCALE GENOMIC DNA]</scope>
    <source>
        <strain evidence="5">JCM 16221</strain>
    </source>
</reference>
<dbReference type="InterPro" id="IPR051257">
    <property type="entry name" value="Diverse_CBS-Domain"/>
</dbReference>
<dbReference type="InterPro" id="IPR046342">
    <property type="entry name" value="CBS_dom_sf"/>
</dbReference>
<comment type="caution">
    <text evidence="4">The sequence shown here is derived from an EMBL/GenBank/DDBJ whole genome shotgun (WGS) entry which is preliminary data.</text>
</comment>
<evidence type="ECO:0000256" key="1">
    <source>
        <dbReference type="ARBA" id="ARBA00023122"/>
    </source>
</evidence>
<dbReference type="Pfam" id="PF00571">
    <property type="entry name" value="CBS"/>
    <property type="match status" value="2"/>
</dbReference>
<evidence type="ECO:0000313" key="5">
    <source>
        <dbReference type="Proteomes" id="UP001501218"/>
    </source>
</evidence>
<feature type="domain" description="CBS" evidence="3">
    <location>
        <begin position="73"/>
        <end position="134"/>
    </location>
</feature>
<sequence>MTTARDIMHAGAECIGEDEYLDKAARMMRDLNVGSLPICGRDDRLHGIVTDRDIVLRCCAENRNPAEVPASEIAQGTPHWVDARADVGEVLETMEGHQVRRVPVISEHRLVGMISEADLARALTDDQLAHFVESIYARG</sequence>
<dbReference type="InterPro" id="IPR000644">
    <property type="entry name" value="CBS_dom"/>
</dbReference>